<dbReference type="AlphaFoldDB" id="A0AA38PC71"/>
<sequence length="285" mass="31732">MHLNVNALLYLVLGTLSLVSFASPLPQSPSQEQSPSTAVDNSERTPRPSFHRLFSFDSSRSSKSDESKSKSKTPEVKVIARSVDFLGKEEASDDITKPAKEAVLKLLKHAAIRREWQSVVPFEVHKWINHPALDKDGFIHFTGILILCSTDPEDVSARVVEFSGRLRVSYFQMSVGLGEKSYKANFKEGLDGEIYVPFEGKQRLLVRVIDSKIVKDITRKLPKVDMAPSSQTEGSTSRDGSSLLSFNDDDIEFRHSAIDGSRLLSNLLGYALMLCDTEVMPNINK</sequence>
<organism evidence="3 4">
    <name type="scientific">Lentinula raphanica</name>
    <dbReference type="NCBI Taxonomy" id="153919"/>
    <lineage>
        <taxon>Eukaryota</taxon>
        <taxon>Fungi</taxon>
        <taxon>Dikarya</taxon>
        <taxon>Basidiomycota</taxon>
        <taxon>Agaricomycotina</taxon>
        <taxon>Agaricomycetes</taxon>
        <taxon>Agaricomycetidae</taxon>
        <taxon>Agaricales</taxon>
        <taxon>Marasmiineae</taxon>
        <taxon>Omphalotaceae</taxon>
        <taxon>Lentinula</taxon>
    </lineage>
</organism>
<dbReference type="EMBL" id="MU806088">
    <property type="protein sequence ID" value="KAJ3840232.1"/>
    <property type="molecule type" value="Genomic_DNA"/>
</dbReference>
<dbReference type="Proteomes" id="UP001163846">
    <property type="component" value="Unassembled WGS sequence"/>
</dbReference>
<protein>
    <submittedName>
        <fullName evidence="3">Uncharacterized protein</fullName>
    </submittedName>
</protein>
<feature type="signal peptide" evidence="2">
    <location>
        <begin position="1"/>
        <end position="22"/>
    </location>
</feature>
<evidence type="ECO:0000313" key="4">
    <source>
        <dbReference type="Proteomes" id="UP001163846"/>
    </source>
</evidence>
<accession>A0AA38PC71</accession>
<keyword evidence="2" id="KW-0732">Signal</keyword>
<feature type="region of interest" description="Disordered" evidence="1">
    <location>
        <begin position="24"/>
        <end position="73"/>
    </location>
</feature>
<gene>
    <name evidence="3" type="ORF">F5878DRAFT_659591</name>
</gene>
<evidence type="ECO:0000256" key="2">
    <source>
        <dbReference type="SAM" id="SignalP"/>
    </source>
</evidence>
<feature type="chain" id="PRO_5041267285" evidence="2">
    <location>
        <begin position="23"/>
        <end position="285"/>
    </location>
</feature>
<evidence type="ECO:0000256" key="1">
    <source>
        <dbReference type="SAM" id="MobiDB-lite"/>
    </source>
</evidence>
<proteinExistence type="predicted"/>
<feature type="compositionally biased region" description="Low complexity" evidence="1">
    <location>
        <begin position="24"/>
        <end position="36"/>
    </location>
</feature>
<comment type="caution">
    <text evidence="3">The sequence shown here is derived from an EMBL/GenBank/DDBJ whole genome shotgun (WGS) entry which is preliminary data.</text>
</comment>
<name>A0AA38PC71_9AGAR</name>
<keyword evidence="4" id="KW-1185">Reference proteome</keyword>
<feature type="compositionally biased region" description="Basic and acidic residues" evidence="1">
    <location>
        <begin position="60"/>
        <end position="73"/>
    </location>
</feature>
<reference evidence="3" key="1">
    <citation type="submission" date="2022-08" db="EMBL/GenBank/DDBJ databases">
        <authorList>
            <consortium name="DOE Joint Genome Institute"/>
            <person name="Min B."/>
            <person name="Riley R."/>
            <person name="Sierra-Patev S."/>
            <person name="Naranjo-Ortiz M."/>
            <person name="Looney B."/>
            <person name="Konkel Z."/>
            <person name="Slot J.C."/>
            <person name="Sakamoto Y."/>
            <person name="Steenwyk J.L."/>
            <person name="Rokas A."/>
            <person name="Carro J."/>
            <person name="Camarero S."/>
            <person name="Ferreira P."/>
            <person name="Molpeceres G."/>
            <person name="Ruiz-Duenas F.J."/>
            <person name="Serrano A."/>
            <person name="Henrissat B."/>
            <person name="Drula E."/>
            <person name="Hughes K.W."/>
            <person name="Mata J.L."/>
            <person name="Ishikawa N.K."/>
            <person name="Vargas-Isla R."/>
            <person name="Ushijima S."/>
            <person name="Smith C.A."/>
            <person name="Ahrendt S."/>
            <person name="Andreopoulos W."/>
            <person name="He G."/>
            <person name="Labutti K."/>
            <person name="Lipzen A."/>
            <person name="Ng V."/>
            <person name="Sandor L."/>
            <person name="Barry K."/>
            <person name="Martinez A.T."/>
            <person name="Xiao Y."/>
            <person name="Gibbons J.G."/>
            <person name="Terashima K."/>
            <person name="Hibbett D.S."/>
            <person name="Grigoriev I.V."/>
        </authorList>
    </citation>
    <scope>NUCLEOTIDE SEQUENCE</scope>
    <source>
        <strain evidence="3">TFB9207</strain>
    </source>
</reference>
<evidence type="ECO:0000313" key="3">
    <source>
        <dbReference type="EMBL" id="KAJ3840232.1"/>
    </source>
</evidence>